<evidence type="ECO:0008006" key="3">
    <source>
        <dbReference type="Google" id="ProtNLM"/>
    </source>
</evidence>
<name>A0A2H0UDN3_9BACT</name>
<comment type="caution">
    <text evidence="1">The sequence shown here is derived from an EMBL/GenBank/DDBJ whole genome shotgun (WGS) entry which is preliminary data.</text>
</comment>
<gene>
    <name evidence="1" type="ORF">COU18_01930</name>
</gene>
<dbReference type="Proteomes" id="UP000231192">
    <property type="component" value="Unassembled WGS sequence"/>
</dbReference>
<protein>
    <recommendedName>
        <fullName evidence="3">Helix-turn-helix domain-containing protein</fullName>
    </recommendedName>
</protein>
<evidence type="ECO:0000313" key="2">
    <source>
        <dbReference type="Proteomes" id="UP000231192"/>
    </source>
</evidence>
<sequence>MATHSPTSHRTWPRLFLEDFERTGTALWFFLYLLTWIDPKTGRFRASYKRISENIGVSIATLKIWLEQLEEEGYVQDESLDGMIVVYVNW</sequence>
<organism evidence="1 2">
    <name type="scientific">Candidatus Kaiserbacteria bacterium CG10_big_fil_rev_8_21_14_0_10_51_14</name>
    <dbReference type="NCBI Taxonomy" id="1974610"/>
    <lineage>
        <taxon>Bacteria</taxon>
        <taxon>Candidatus Kaiseribacteriota</taxon>
    </lineage>
</organism>
<reference evidence="2" key="1">
    <citation type="submission" date="2017-09" db="EMBL/GenBank/DDBJ databases">
        <title>Depth-based differentiation of microbial function through sediment-hosted aquifers and enrichment of novel symbionts in the deep terrestrial subsurface.</title>
        <authorList>
            <person name="Probst A.J."/>
            <person name="Ladd B."/>
            <person name="Jarett J.K."/>
            <person name="Geller-Mcgrath D.E."/>
            <person name="Sieber C.M.K."/>
            <person name="Emerson J.B."/>
            <person name="Anantharaman K."/>
            <person name="Thomas B.C."/>
            <person name="Malmstrom R."/>
            <person name="Stieglmeier M."/>
            <person name="Klingl A."/>
            <person name="Woyke T."/>
            <person name="Ryan C.M."/>
            <person name="Banfield J.F."/>
        </authorList>
    </citation>
    <scope>NUCLEOTIDE SEQUENCE [LARGE SCALE GENOMIC DNA]</scope>
</reference>
<accession>A0A2H0UDN3</accession>
<evidence type="ECO:0000313" key="1">
    <source>
        <dbReference type="EMBL" id="PIR83895.1"/>
    </source>
</evidence>
<dbReference type="EMBL" id="PFBK01000004">
    <property type="protein sequence ID" value="PIR83895.1"/>
    <property type="molecule type" value="Genomic_DNA"/>
</dbReference>
<proteinExistence type="predicted"/>
<dbReference type="AlphaFoldDB" id="A0A2H0UDN3"/>